<protein>
    <submittedName>
        <fullName evidence="1">Uncharacterized protein</fullName>
    </submittedName>
</protein>
<gene>
    <name evidence="1" type="ORF">BJ322DRAFT_1006903</name>
</gene>
<keyword evidence="2" id="KW-1185">Reference proteome</keyword>
<dbReference type="Proteomes" id="UP000736335">
    <property type="component" value="Unassembled WGS sequence"/>
</dbReference>
<dbReference type="AlphaFoldDB" id="A0A9P6HDD1"/>
<dbReference type="OrthoDB" id="3218552at2759"/>
<name>A0A9P6HDD1_9AGAM</name>
<organism evidence="1 2">
    <name type="scientific">Thelephora terrestris</name>
    <dbReference type="NCBI Taxonomy" id="56493"/>
    <lineage>
        <taxon>Eukaryota</taxon>
        <taxon>Fungi</taxon>
        <taxon>Dikarya</taxon>
        <taxon>Basidiomycota</taxon>
        <taxon>Agaricomycotina</taxon>
        <taxon>Agaricomycetes</taxon>
        <taxon>Thelephorales</taxon>
        <taxon>Thelephoraceae</taxon>
        <taxon>Thelephora</taxon>
    </lineage>
</organism>
<dbReference type="EMBL" id="WIUZ02000008">
    <property type="protein sequence ID" value="KAF9784604.1"/>
    <property type="molecule type" value="Genomic_DNA"/>
</dbReference>
<feature type="non-terminal residue" evidence="1">
    <location>
        <position position="1"/>
    </location>
</feature>
<accession>A0A9P6HDD1</accession>
<proteinExistence type="predicted"/>
<evidence type="ECO:0000313" key="2">
    <source>
        <dbReference type="Proteomes" id="UP000736335"/>
    </source>
</evidence>
<comment type="caution">
    <text evidence="1">The sequence shown here is derived from an EMBL/GenBank/DDBJ whole genome shotgun (WGS) entry which is preliminary data.</text>
</comment>
<evidence type="ECO:0000313" key="1">
    <source>
        <dbReference type="EMBL" id="KAF9784604.1"/>
    </source>
</evidence>
<sequence length="140" mass="15742">PVTVREAVDFVGLLFIYPNATPVFIVEVKPPADFRLSSKRREADLRLRRCFLDITPDMEIPVLYGASAFGTKIAFYQYDKESGRLDPASIAPDTHLLIDTAPKEWWCYDIVEQAGADKFREIVGEVKKMCEGVGCIVNQA</sequence>
<reference evidence="1" key="1">
    <citation type="journal article" date="2020" name="Nat. Commun.">
        <title>Large-scale genome sequencing of mycorrhizal fungi provides insights into the early evolution of symbiotic traits.</title>
        <authorList>
            <person name="Miyauchi S."/>
            <person name="Kiss E."/>
            <person name="Kuo A."/>
            <person name="Drula E."/>
            <person name="Kohler A."/>
            <person name="Sanchez-Garcia M."/>
            <person name="Morin E."/>
            <person name="Andreopoulos B."/>
            <person name="Barry K.W."/>
            <person name="Bonito G."/>
            <person name="Buee M."/>
            <person name="Carver A."/>
            <person name="Chen C."/>
            <person name="Cichocki N."/>
            <person name="Clum A."/>
            <person name="Culley D."/>
            <person name="Crous P.W."/>
            <person name="Fauchery L."/>
            <person name="Girlanda M."/>
            <person name="Hayes R.D."/>
            <person name="Keri Z."/>
            <person name="LaButti K."/>
            <person name="Lipzen A."/>
            <person name="Lombard V."/>
            <person name="Magnuson J."/>
            <person name="Maillard F."/>
            <person name="Murat C."/>
            <person name="Nolan M."/>
            <person name="Ohm R.A."/>
            <person name="Pangilinan J."/>
            <person name="Pereira M.F."/>
            <person name="Perotto S."/>
            <person name="Peter M."/>
            <person name="Pfister S."/>
            <person name="Riley R."/>
            <person name="Sitrit Y."/>
            <person name="Stielow J.B."/>
            <person name="Szollosi G."/>
            <person name="Zifcakova L."/>
            <person name="Stursova M."/>
            <person name="Spatafora J.W."/>
            <person name="Tedersoo L."/>
            <person name="Vaario L.M."/>
            <person name="Yamada A."/>
            <person name="Yan M."/>
            <person name="Wang P."/>
            <person name="Xu J."/>
            <person name="Bruns T."/>
            <person name="Baldrian P."/>
            <person name="Vilgalys R."/>
            <person name="Dunand C."/>
            <person name="Henrissat B."/>
            <person name="Grigoriev I.V."/>
            <person name="Hibbett D."/>
            <person name="Nagy L.G."/>
            <person name="Martin F.M."/>
        </authorList>
    </citation>
    <scope>NUCLEOTIDE SEQUENCE</scope>
    <source>
        <strain evidence="1">UH-Tt-Lm1</strain>
    </source>
</reference>
<reference evidence="1" key="2">
    <citation type="submission" date="2020-11" db="EMBL/GenBank/DDBJ databases">
        <authorList>
            <consortium name="DOE Joint Genome Institute"/>
            <person name="Kuo A."/>
            <person name="Miyauchi S."/>
            <person name="Kiss E."/>
            <person name="Drula E."/>
            <person name="Kohler A."/>
            <person name="Sanchez-Garcia M."/>
            <person name="Andreopoulos B."/>
            <person name="Barry K.W."/>
            <person name="Bonito G."/>
            <person name="Buee M."/>
            <person name="Carver A."/>
            <person name="Chen C."/>
            <person name="Cichocki N."/>
            <person name="Clum A."/>
            <person name="Culley D."/>
            <person name="Crous P.W."/>
            <person name="Fauchery L."/>
            <person name="Girlanda M."/>
            <person name="Hayes R."/>
            <person name="Keri Z."/>
            <person name="Labutti K."/>
            <person name="Lipzen A."/>
            <person name="Lombard V."/>
            <person name="Magnuson J."/>
            <person name="Maillard F."/>
            <person name="Morin E."/>
            <person name="Murat C."/>
            <person name="Nolan M."/>
            <person name="Ohm R."/>
            <person name="Pangilinan J."/>
            <person name="Pereira M."/>
            <person name="Perotto S."/>
            <person name="Peter M."/>
            <person name="Riley R."/>
            <person name="Sitrit Y."/>
            <person name="Stielow B."/>
            <person name="Szollosi G."/>
            <person name="Zifcakova L."/>
            <person name="Stursova M."/>
            <person name="Spatafora J.W."/>
            <person name="Tedersoo L."/>
            <person name="Vaario L.-M."/>
            <person name="Yamada A."/>
            <person name="Yan M."/>
            <person name="Wang P."/>
            <person name="Xu J."/>
            <person name="Bruns T."/>
            <person name="Baldrian P."/>
            <person name="Vilgalys R."/>
            <person name="Henrissat B."/>
            <person name="Grigoriev I.V."/>
            <person name="Hibbett D."/>
            <person name="Nagy L.G."/>
            <person name="Martin F.M."/>
        </authorList>
    </citation>
    <scope>NUCLEOTIDE SEQUENCE</scope>
    <source>
        <strain evidence="1">UH-Tt-Lm1</strain>
    </source>
</reference>